<comment type="caution">
    <text evidence="12">The sequence shown here is derived from an EMBL/GenBank/DDBJ whole genome shotgun (WGS) entry which is preliminary data.</text>
</comment>
<dbReference type="EMBL" id="JADEWB010000089">
    <property type="protein sequence ID" value="MBE9237331.1"/>
    <property type="molecule type" value="Genomic_DNA"/>
</dbReference>
<dbReference type="CDD" id="cd01748">
    <property type="entry name" value="GATase1_IGP_Synthase"/>
    <property type="match status" value="1"/>
</dbReference>
<evidence type="ECO:0000256" key="4">
    <source>
        <dbReference type="ARBA" id="ARBA00022801"/>
    </source>
</evidence>
<dbReference type="NCBIfam" id="TIGR01855">
    <property type="entry name" value="IMP_synth_hisH"/>
    <property type="match status" value="1"/>
</dbReference>
<comment type="function">
    <text evidence="10">IGPS catalyzes the conversion of PRFAR and glutamine to IGP, AICAR and glutamate. The HisH subunit catalyzes the hydrolysis of glutamine to glutamate and ammonia as part of the synthesis of IGP and AICAR. The resulting ammonia molecule is channeled to the active site of HisF.</text>
</comment>
<evidence type="ECO:0000256" key="2">
    <source>
        <dbReference type="ARBA" id="ARBA00011152"/>
    </source>
</evidence>
<feature type="active site" evidence="10">
    <location>
        <position position="186"/>
    </location>
</feature>
<keyword evidence="7 10" id="KW-0456">Lyase</keyword>
<feature type="active site" description="Nucleophile" evidence="10">
    <location>
        <position position="82"/>
    </location>
</feature>
<dbReference type="Gene3D" id="3.40.50.880">
    <property type="match status" value="1"/>
</dbReference>
<evidence type="ECO:0000313" key="13">
    <source>
        <dbReference type="Proteomes" id="UP000606776"/>
    </source>
</evidence>
<evidence type="ECO:0000256" key="7">
    <source>
        <dbReference type="ARBA" id="ARBA00023239"/>
    </source>
</evidence>
<comment type="catalytic activity">
    <reaction evidence="8 10">
        <text>5-[(5-phospho-1-deoxy-D-ribulos-1-ylimino)methylamino]-1-(5-phospho-beta-D-ribosyl)imidazole-4-carboxamide + L-glutamine = D-erythro-1-(imidazol-4-yl)glycerol 3-phosphate + 5-amino-1-(5-phospho-beta-D-ribosyl)imidazole-4-carboxamide + L-glutamate + H(+)</text>
        <dbReference type="Rhea" id="RHEA:24793"/>
        <dbReference type="ChEBI" id="CHEBI:15378"/>
        <dbReference type="ChEBI" id="CHEBI:29985"/>
        <dbReference type="ChEBI" id="CHEBI:58278"/>
        <dbReference type="ChEBI" id="CHEBI:58359"/>
        <dbReference type="ChEBI" id="CHEBI:58475"/>
        <dbReference type="ChEBI" id="CHEBI:58525"/>
        <dbReference type="EC" id="4.3.2.10"/>
    </reaction>
</comment>
<keyword evidence="5 10" id="KW-0315">Glutamine amidotransferase</keyword>
<dbReference type="EC" id="4.3.2.10" evidence="10"/>
<dbReference type="HAMAP" id="MF_00278">
    <property type="entry name" value="HisH"/>
    <property type="match status" value="1"/>
</dbReference>
<feature type="active site" evidence="10">
    <location>
        <position position="188"/>
    </location>
</feature>
<keyword evidence="10" id="KW-0963">Cytoplasm</keyword>
<evidence type="ECO:0000256" key="3">
    <source>
        <dbReference type="ARBA" id="ARBA00022605"/>
    </source>
</evidence>
<keyword evidence="6 10" id="KW-0368">Histidine biosynthesis</keyword>
<name>A0ABR9VFR8_9CYAN</name>
<evidence type="ECO:0000256" key="6">
    <source>
        <dbReference type="ARBA" id="ARBA00023102"/>
    </source>
</evidence>
<evidence type="ECO:0000256" key="8">
    <source>
        <dbReference type="ARBA" id="ARBA00047838"/>
    </source>
</evidence>
<evidence type="ECO:0000256" key="10">
    <source>
        <dbReference type="HAMAP-Rule" id="MF_00278"/>
    </source>
</evidence>
<dbReference type="InterPro" id="IPR029062">
    <property type="entry name" value="Class_I_gatase-like"/>
</dbReference>
<gene>
    <name evidence="10 12" type="primary">hisH</name>
    <name evidence="12" type="ORF">IQ227_15165</name>
</gene>
<accession>A0ABR9VFR8</accession>
<proteinExistence type="inferred from homology"/>
<comment type="subunit">
    <text evidence="2 10">Heterodimer of HisH and HisF.</text>
</comment>
<evidence type="ECO:0000256" key="9">
    <source>
        <dbReference type="ARBA" id="ARBA00049534"/>
    </source>
</evidence>
<keyword evidence="3 10" id="KW-0028">Amino-acid biosynthesis</keyword>
<dbReference type="Proteomes" id="UP000606776">
    <property type="component" value="Unassembled WGS sequence"/>
</dbReference>
<dbReference type="PANTHER" id="PTHR42701">
    <property type="entry name" value="IMIDAZOLE GLYCEROL PHOSPHATE SYNTHASE SUBUNIT HISH"/>
    <property type="match status" value="1"/>
</dbReference>
<reference evidence="12 13" key="1">
    <citation type="submission" date="2020-10" db="EMBL/GenBank/DDBJ databases">
        <authorList>
            <person name="Castelo-Branco R."/>
            <person name="Eusebio N."/>
            <person name="Adriana R."/>
            <person name="Vieira A."/>
            <person name="Brugerolle De Fraissinette N."/>
            <person name="Rezende De Castro R."/>
            <person name="Schneider M.P."/>
            <person name="Vasconcelos V."/>
            <person name="Leao P.N."/>
        </authorList>
    </citation>
    <scope>NUCLEOTIDE SEQUENCE [LARGE SCALE GENOMIC DNA]</scope>
    <source>
        <strain evidence="12 13">LEGE 00250</strain>
    </source>
</reference>
<dbReference type="InterPro" id="IPR010139">
    <property type="entry name" value="Imidazole-glycPsynth_HisH"/>
</dbReference>
<keyword evidence="13" id="KW-1185">Reference proteome</keyword>
<protein>
    <recommendedName>
        <fullName evidence="10">Imidazole glycerol phosphate synthase subunit HisH</fullName>
        <ecNumber evidence="10">4.3.2.10</ecNumber>
    </recommendedName>
    <alternativeName>
        <fullName evidence="10">IGP synthase glutaminase subunit</fullName>
        <ecNumber evidence="10">3.5.1.2</ecNumber>
    </alternativeName>
    <alternativeName>
        <fullName evidence="10">IGP synthase subunit HisH</fullName>
    </alternativeName>
    <alternativeName>
        <fullName evidence="10">ImGP synthase subunit HisH</fullName>
        <shortName evidence="10">IGPS subunit HisH</shortName>
    </alternativeName>
</protein>
<evidence type="ECO:0000259" key="11">
    <source>
        <dbReference type="Pfam" id="PF00117"/>
    </source>
</evidence>
<dbReference type="PIRSF" id="PIRSF000495">
    <property type="entry name" value="Amidotransf_hisH"/>
    <property type="match status" value="1"/>
</dbReference>
<dbReference type="InterPro" id="IPR017926">
    <property type="entry name" value="GATASE"/>
</dbReference>
<keyword evidence="4 10" id="KW-0378">Hydrolase</keyword>
<evidence type="ECO:0000256" key="1">
    <source>
        <dbReference type="ARBA" id="ARBA00005091"/>
    </source>
</evidence>
<dbReference type="SUPFAM" id="SSF52317">
    <property type="entry name" value="Class I glutamine amidotransferase-like"/>
    <property type="match status" value="1"/>
</dbReference>
<organism evidence="12 13">
    <name type="scientific">Sphaerospermopsis aphanizomenoides LEGE 00250</name>
    <dbReference type="NCBI Taxonomy" id="2777972"/>
    <lineage>
        <taxon>Bacteria</taxon>
        <taxon>Bacillati</taxon>
        <taxon>Cyanobacteriota</taxon>
        <taxon>Cyanophyceae</taxon>
        <taxon>Nostocales</taxon>
        <taxon>Aphanizomenonaceae</taxon>
        <taxon>Sphaerospermopsis</taxon>
        <taxon>Sphaerospermopsis aphanizomenoides</taxon>
    </lineage>
</organism>
<dbReference type="PANTHER" id="PTHR42701:SF1">
    <property type="entry name" value="IMIDAZOLE GLYCEROL PHOSPHATE SYNTHASE SUBUNIT HISH"/>
    <property type="match status" value="1"/>
</dbReference>
<evidence type="ECO:0000256" key="5">
    <source>
        <dbReference type="ARBA" id="ARBA00022962"/>
    </source>
</evidence>
<dbReference type="PROSITE" id="PS51273">
    <property type="entry name" value="GATASE_TYPE_1"/>
    <property type="match status" value="1"/>
</dbReference>
<sequence length="204" mass="22947">MLNVGVVDYQAGNIRSILTAFEYLGAKTQVIQSYQENLCLTHLVLPGVGGFGFCLERLKSSSMLPMIEEWAFISQKPILGICVGMQLLADSSDEMGFHSGLGWLGGEVRKIHSSDPTIRVPHVGWNTVFFEQDFGEYTRNTEADFYFDHSHAYYSPKKEQVLGKTKHGQTFCAAIRWQNLIAVQFHPEKSQASGMKFLRSFLSL</sequence>
<dbReference type="Pfam" id="PF00117">
    <property type="entry name" value="GATase"/>
    <property type="match status" value="1"/>
</dbReference>
<feature type="domain" description="Glutamine amidotransferase" evidence="11">
    <location>
        <begin position="6"/>
        <end position="201"/>
    </location>
</feature>
<comment type="subcellular location">
    <subcellularLocation>
        <location evidence="10">Cytoplasm</location>
    </subcellularLocation>
</comment>
<dbReference type="RefSeq" id="WP_193943236.1">
    <property type="nucleotide sequence ID" value="NZ_JADEWB010000089.1"/>
</dbReference>
<comment type="pathway">
    <text evidence="1 10">Amino-acid biosynthesis; L-histidine biosynthesis; L-histidine from 5-phospho-alpha-D-ribose 1-diphosphate: step 5/9.</text>
</comment>
<comment type="catalytic activity">
    <reaction evidence="9 10">
        <text>L-glutamine + H2O = L-glutamate + NH4(+)</text>
        <dbReference type="Rhea" id="RHEA:15889"/>
        <dbReference type="ChEBI" id="CHEBI:15377"/>
        <dbReference type="ChEBI" id="CHEBI:28938"/>
        <dbReference type="ChEBI" id="CHEBI:29985"/>
        <dbReference type="ChEBI" id="CHEBI:58359"/>
        <dbReference type="EC" id="3.5.1.2"/>
    </reaction>
</comment>
<evidence type="ECO:0000313" key="12">
    <source>
        <dbReference type="EMBL" id="MBE9237331.1"/>
    </source>
</evidence>
<dbReference type="EC" id="3.5.1.2" evidence="10"/>